<proteinExistence type="predicted"/>
<evidence type="ECO:0000313" key="3">
    <source>
        <dbReference type="Proteomes" id="UP001058271"/>
    </source>
</evidence>
<feature type="transmembrane region" description="Helical" evidence="1">
    <location>
        <begin position="91"/>
        <end position="113"/>
    </location>
</feature>
<keyword evidence="1" id="KW-0472">Membrane</keyword>
<feature type="transmembrane region" description="Helical" evidence="1">
    <location>
        <begin position="208"/>
        <end position="228"/>
    </location>
</feature>
<sequence>MSRRDTAARLLATAVRLLPAPRREWGEAMLAELDSIEPRQDRRRFTAGCVGVVVTRPAVWRRAGYALLPAALVGYVVHWSAWIGWAPRRWSVVAFAAALAVVAELGLIGPLGPVALSRTVRFTRAVAYLLVGALAVEATWFLAHQTNTDLGGAPVLAVMFAGYLAGALAMTGHRSPAAPRTLLAGLAGGAAIAAAWTAVVVLDPPIPPHVALAVVLAGISMAGTGIVVNRRHGPAAAWCAATTAGTTGALLILNLVTVLSVAGPADLIPHLMPPALPLADQVNNSRIELTDRYLWLLLLGWFVAITQWVASRPALEPSDKTVISTTTPSGAPSSR</sequence>
<evidence type="ECO:0000313" key="2">
    <source>
        <dbReference type="EMBL" id="UWZ34533.1"/>
    </source>
</evidence>
<evidence type="ECO:0008006" key="4">
    <source>
        <dbReference type="Google" id="ProtNLM"/>
    </source>
</evidence>
<protein>
    <recommendedName>
        <fullName evidence="4">Integral membrane protein</fullName>
    </recommendedName>
</protein>
<keyword evidence="1" id="KW-0812">Transmembrane</keyword>
<accession>A0ABY5Z179</accession>
<feature type="transmembrane region" description="Helical" evidence="1">
    <location>
        <begin position="182"/>
        <end position="202"/>
    </location>
</feature>
<organism evidence="2 3">
    <name type="scientific">Dactylosporangium roseum</name>
    <dbReference type="NCBI Taxonomy" id="47989"/>
    <lineage>
        <taxon>Bacteria</taxon>
        <taxon>Bacillati</taxon>
        <taxon>Actinomycetota</taxon>
        <taxon>Actinomycetes</taxon>
        <taxon>Micromonosporales</taxon>
        <taxon>Micromonosporaceae</taxon>
        <taxon>Dactylosporangium</taxon>
    </lineage>
</organism>
<dbReference type="Proteomes" id="UP001058271">
    <property type="component" value="Chromosome"/>
</dbReference>
<feature type="transmembrane region" description="Helical" evidence="1">
    <location>
        <begin position="65"/>
        <end position="85"/>
    </location>
</feature>
<gene>
    <name evidence="2" type="ORF">Drose_25320</name>
</gene>
<feature type="transmembrane region" description="Helical" evidence="1">
    <location>
        <begin position="150"/>
        <end position="170"/>
    </location>
</feature>
<feature type="transmembrane region" description="Helical" evidence="1">
    <location>
        <begin position="293"/>
        <end position="310"/>
    </location>
</feature>
<dbReference type="RefSeq" id="WP_260723855.1">
    <property type="nucleotide sequence ID" value="NZ_BAAABS010000091.1"/>
</dbReference>
<keyword evidence="3" id="KW-1185">Reference proteome</keyword>
<name>A0ABY5Z179_9ACTN</name>
<evidence type="ECO:0000256" key="1">
    <source>
        <dbReference type="SAM" id="Phobius"/>
    </source>
</evidence>
<dbReference type="EMBL" id="CP073721">
    <property type="protein sequence ID" value="UWZ34533.1"/>
    <property type="molecule type" value="Genomic_DNA"/>
</dbReference>
<keyword evidence="1" id="KW-1133">Transmembrane helix</keyword>
<feature type="transmembrane region" description="Helical" evidence="1">
    <location>
        <begin position="125"/>
        <end position="144"/>
    </location>
</feature>
<reference evidence="2" key="1">
    <citation type="submission" date="2021-04" db="EMBL/GenBank/DDBJ databases">
        <title>Biosynthetic gene clusters of Dactylosporangioum roseum.</title>
        <authorList>
            <person name="Hartkoorn R.C."/>
            <person name="Beaudoing E."/>
            <person name="Hot D."/>
            <person name="Moureu S."/>
        </authorList>
    </citation>
    <scope>NUCLEOTIDE SEQUENCE</scope>
    <source>
        <strain evidence="2">NRRL B-16295</strain>
    </source>
</reference>